<organism evidence="2 3">
    <name type="scientific">Mytilus galloprovincialis</name>
    <name type="common">Mediterranean mussel</name>
    <dbReference type="NCBI Taxonomy" id="29158"/>
    <lineage>
        <taxon>Eukaryota</taxon>
        <taxon>Metazoa</taxon>
        <taxon>Spiralia</taxon>
        <taxon>Lophotrochozoa</taxon>
        <taxon>Mollusca</taxon>
        <taxon>Bivalvia</taxon>
        <taxon>Autobranchia</taxon>
        <taxon>Pteriomorphia</taxon>
        <taxon>Mytilida</taxon>
        <taxon>Mytiloidea</taxon>
        <taxon>Mytilidae</taxon>
        <taxon>Mytilinae</taxon>
        <taxon>Mytilus</taxon>
    </lineage>
</organism>
<dbReference type="Proteomes" id="UP000596742">
    <property type="component" value="Unassembled WGS sequence"/>
</dbReference>
<evidence type="ECO:0000313" key="3">
    <source>
        <dbReference type="Proteomes" id="UP000596742"/>
    </source>
</evidence>
<evidence type="ECO:0000256" key="1">
    <source>
        <dbReference type="SAM" id="MobiDB-lite"/>
    </source>
</evidence>
<keyword evidence="3" id="KW-1185">Reference proteome</keyword>
<feature type="region of interest" description="Disordered" evidence="1">
    <location>
        <begin position="33"/>
        <end position="72"/>
    </location>
</feature>
<reference evidence="2" key="1">
    <citation type="submission" date="2018-11" db="EMBL/GenBank/DDBJ databases">
        <authorList>
            <person name="Alioto T."/>
            <person name="Alioto T."/>
        </authorList>
    </citation>
    <scope>NUCLEOTIDE SEQUENCE</scope>
</reference>
<accession>A0A8B6DSR6</accession>
<proteinExistence type="predicted"/>
<gene>
    <name evidence="2" type="ORF">MGAL_10B059242</name>
</gene>
<comment type="caution">
    <text evidence="2">The sequence shown here is derived from an EMBL/GenBank/DDBJ whole genome shotgun (WGS) entry which is preliminary data.</text>
</comment>
<feature type="compositionally biased region" description="Low complexity" evidence="1">
    <location>
        <begin position="36"/>
        <end position="49"/>
    </location>
</feature>
<dbReference type="AlphaFoldDB" id="A0A8B6DSR6"/>
<sequence length="170" mass="19275">MFASYPMYNKFEVDQPTGLGITSMTNKLHKQLFSCSETGPSRPSTSETSPRPPPQGSSSTSETGPQPPYPLKKYDEKLWDKFQEGNKKRAAVEQQRTTEGKYGAKNLLDCSWRTWIKNMYRVHPGVTCICRCNKRPLISGQALIKHIERNHYINGIVQINDKDITITPPS</sequence>
<dbReference type="OrthoDB" id="6149511at2759"/>
<protein>
    <submittedName>
        <fullName evidence="2">Uncharacterized protein</fullName>
    </submittedName>
</protein>
<name>A0A8B6DSR6_MYTGA</name>
<evidence type="ECO:0000313" key="2">
    <source>
        <dbReference type="EMBL" id="VDI23517.1"/>
    </source>
</evidence>
<dbReference type="EMBL" id="UYJE01003932">
    <property type="protein sequence ID" value="VDI23517.1"/>
    <property type="molecule type" value="Genomic_DNA"/>
</dbReference>